<evidence type="ECO:0000313" key="1">
    <source>
        <dbReference type="EnsemblMetazoa" id="XP_037875873.1"/>
    </source>
</evidence>
<dbReference type="Proteomes" id="UP000005204">
    <property type="component" value="Unassembled WGS sequence"/>
</dbReference>
<protein>
    <recommendedName>
        <fullName evidence="3">Reverse transcriptase</fullName>
    </recommendedName>
</protein>
<evidence type="ECO:0008006" key="3">
    <source>
        <dbReference type="Google" id="ProtNLM"/>
    </source>
</evidence>
<dbReference type="EnsemblMetazoa" id="XM_038019945.1">
    <property type="protein sequence ID" value="XP_037875873.1"/>
    <property type="gene ID" value="LOC119630449"/>
</dbReference>
<name>A0A8R2M6Z8_BOMMO</name>
<reference evidence="1" key="2">
    <citation type="submission" date="2022-06" db="UniProtKB">
        <authorList>
            <consortium name="EnsemblMetazoa"/>
        </authorList>
    </citation>
    <scope>IDENTIFICATION</scope>
    <source>
        <strain evidence="1">p50T (Dazao)</strain>
    </source>
</reference>
<accession>A0A8R2M6Z8</accession>
<keyword evidence="2" id="KW-1185">Reference proteome</keyword>
<evidence type="ECO:0000313" key="2">
    <source>
        <dbReference type="Proteomes" id="UP000005204"/>
    </source>
</evidence>
<dbReference type="AlphaFoldDB" id="A0A8R2M6Z8"/>
<sequence length="153" mass="16782">MVATIAKKSAKGLKGDYVRALKSGAATLEERLQDVVDRTTTTETYLGLELDGRWNFRAHFEKLGPRLMATAGSLSRLLPNVGGPDQVARRLYMGVVRSMALYGAPVWCHALTRQNVAALRRPQRAIAVRAIRGYRTVSFEAACLLAGAPPWDL</sequence>
<organism evidence="1 2">
    <name type="scientific">Bombyx mori</name>
    <name type="common">Silk moth</name>
    <dbReference type="NCBI Taxonomy" id="7091"/>
    <lineage>
        <taxon>Eukaryota</taxon>
        <taxon>Metazoa</taxon>
        <taxon>Ecdysozoa</taxon>
        <taxon>Arthropoda</taxon>
        <taxon>Hexapoda</taxon>
        <taxon>Insecta</taxon>
        <taxon>Pterygota</taxon>
        <taxon>Neoptera</taxon>
        <taxon>Endopterygota</taxon>
        <taxon>Lepidoptera</taxon>
        <taxon>Glossata</taxon>
        <taxon>Ditrysia</taxon>
        <taxon>Bombycoidea</taxon>
        <taxon>Bombycidae</taxon>
        <taxon>Bombycinae</taxon>
        <taxon>Bombyx</taxon>
    </lineage>
</organism>
<reference evidence="2" key="1">
    <citation type="journal article" date="2008" name="Insect Biochem. Mol. Biol.">
        <title>The genome of a lepidopteran model insect, the silkworm Bombyx mori.</title>
        <authorList>
            <consortium name="International Silkworm Genome Consortium"/>
        </authorList>
    </citation>
    <scope>NUCLEOTIDE SEQUENCE [LARGE SCALE GENOMIC DNA]</scope>
    <source>
        <strain evidence="2">p50T</strain>
    </source>
</reference>
<proteinExistence type="predicted"/>